<sequence length="42" mass="5040">MTRQLNYWSFFLSIIWVLLFFVVSSTGPNDYIILEHIHTSCF</sequence>
<proteinExistence type="predicted"/>
<keyword evidence="2" id="KW-1185">Reference proteome</keyword>
<gene>
    <name evidence="1" type="ORF">RH061_00575</name>
</gene>
<evidence type="ECO:0000313" key="2">
    <source>
        <dbReference type="Proteomes" id="UP001303324"/>
    </source>
</evidence>
<name>A0ABY9VGK0_9BACI</name>
<protein>
    <submittedName>
        <fullName evidence="1">Uncharacterized protein</fullName>
    </submittedName>
</protein>
<reference evidence="1 2" key="1">
    <citation type="submission" date="2023-09" db="EMBL/GenBank/DDBJ databases">
        <title>Microbial mechanism of fulvic acid promoting antimony reduction mineralization in rice fields.</title>
        <authorList>
            <person name="Chen G."/>
            <person name="Lan J."/>
        </authorList>
    </citation>
    <scope>NUCLEOTIDE SEQUENCE [LARGE SCALE GENOMIC DNA]</scope>
    <source>
        <strain evidence="1 2">PS1</strain>
    </source>
</reference>
<evidence type="ECO:0000313" key="1">
    <source>
        <dbReference type="EMBL" id="WNF23064.1"/>
    </source>
</evidence>
<dbReference type="RefSeq" id="WP_311073243.1">
    <property type="nucleotide sequence ID" value="NZ_CP134494.1"/>
</dbReference>
<organism evidence="1 2">
    <name type="scientific">Mesobacillus jeotgali</name>
    <dbReference type="NCBI Taxonomy" id="129985"/>
    <lineage>
        <taxon>Bacteria</taxon>
        <taxon>Bacillati</taxon>
        <taxon>Bacillota</taxon>
        <taxon>Bacilli</taxon>
        <taxon>Bacillales</taxon>
        <taxon>Bacillaceae</taxon>
        <taxon>Mesobacillus</taxon>
    </lineage>
</organism>
<dbReference type="Proteomes" id="UP001303324">
    <property type="component" value="Chromosome"/>
</dbReference>
<dbReference type="EMBL" id="CP134494">
    <property type="protein sequence ID" value="WNF23064.1"/>
    <property type="molecule type" value="Genomic_DNA"/>
</dbReference>
<accession>A0ABY9VGK0</accession>